<dbReference type="EMBL" id="JAFIRN010000004">
    <property type="protein sequence ID" value="KAG5850369.1"/>
    <property type="molecule type" value="Genomic_DNA"/>
</dbReference>
<feature type="region of interest" description="Disordered" evidence="1">
    <location>
        <begin position="889"/>
        <end position="928"/>
    </location>
</feature>
<feature type="region of interest" description="Disordered" evidence="1">
    <location>
        <begin position="676"/>
        <end position="722"/>
    </location>
</feature>
<dbReference type="InterPro" id="IPR039916">
    <property type="entry name" value="EXPH5"/>
</dbReference>
<organism evidence="3 4">
    <name type="scientific">Anguilla anguilla</name>
    <name type="common">European freshwater eel</name>
    <name type="synonym">Muraena anguilla</name>
    <dbReference type="NCBI Taxonomy" id="7936"/>
    <lineage>
        <taxon>Eukaryota</taxon>
        <taxon>Metazoa</taxon>
        <taxon>Chordata</taxon>
        <taxon>Craniata</taxon>
        <taxon>Vertebrata</taxon>
        <taxon>Euteleostomi</taxon>
        <taxon>Actinopterygii</taxon>
        <taxon>Neopterygii</taxon>
        <taxon>Teleostei</taxon>
        <taxon>Anguilliformes</taxon>
        <taxon>Anguillidae</taxon>
        <taxon>Anguilla</taxon>
    </lineage>
</organism>
<feature type="region of interest" description="Disordered" evidence="1">
    <location>
        <begin position="232"/>
        <end position="274"/>
    </location>
</feature>
<comment type="caution">
    <text evidence="3">The sequence shown here is derived from an EMBL/GenBank/DDBJ whole genome shotgun (WGS) entry which is preliminary data.</text>
</comment>
<feature type="region of interest" description="Disordered" evidence="1">
    <location>
        <begin position="1277"/>
        <end position="1297"/>
    </location>
</feature>
<feature type="region of interest" description="Disordered" evidence="1">
    <location>
        <begin position="746"/>
        <end position="771"/>
    </location>
</feature>
<protein>
    <recommendedName>
        <fullName evidence="2">RabBD domain-containing protein</fullName>
    </recommendedName>
</protein>
<evidence type="ECO:0000313" key="4">
    <source>
        <dbReference type="Proteomes" id="UP001044222"/>
    </source>
</evidence>
<feature type="region of interest" description="Disordered" evidence="1">
    <location>
        <begin position="1578"/>
        <end position="1616"/>
    </location>
</feature>
<dbReference type="PANTHER" id="PTHR21469">
    <property type="entry name" value="EXOPHILIN-5"/>
    <property type="match status" value="1"/>
</dbReference>
<feature type="region of interest" description="Disordered" evidence="1">
    <location>
        <begin position="1753"/>
        <end position="1775"/>
    </location>
</feature>
<feature type="compositionally biased region" description="Low complexity" evidence="1">
    <location>
        <begin position="1843"/>
        <end position="1854"/>
    </location>
</feature>
<feature type="compositionally biased region" description="Low complexity" evidence="1">
    <location>
        <begin position="419"/>
        <end position="453"/>
    </location>
</feature>
<dbReference type="Proteomes" id="UP001044222">
    <property type="component" value="Unassembled WGS sequence"/>
</dbReference>
<feature type="region of interest" description="Disordered" evidence="1">
    <location>
        <begin position="574"/>
        <end position="617"/>
    </location>
</feature>
<reference evidence="3" key="1">
    <citation type="submission" date="2021-01" db="EMBL/GenBank/DDBJ databases">
        <title>A chromosome-scale assembly of European eel, Anguilla anguilla.</title>
        <authorList>
            <person name="Henkel C."/>
            <person name="Jong-Raadsen S.A."/>
            <person name="Dufour S."/>
            <person name="Weltzien F.-A."/>
            <person name="Palstra A.P."/>
            <person name="Pelster B."/>
            <person name="Spaink H.P."/>
            <person name="Van Den Thillart G.E."/>
            <person name="Jansen H."/>
            <person name="Zahm M."/>
            <person name="Klopp C."/>
            <person name="Cedric C."/>
            <person name="Louis A."/>
            <person name="Berthelot C."/>
            <person name="Parey E."/>
            <person name="Roest Crollius H."/>
            <person name="Montfort J."/>
            <person name="Robinson-Rechavi M."/>
            <person name="Bucao C."/>
            <person name="Bouchez O."/>
            <person name="Gislard M."/>
            <person name="Lluch J."/>
            <person name="Milhes M."/>
            <person name="Lampietro C."/>
            <person name="Lopez Roques C."/>
            <person name="Donnadieu C."/>
            <person name="Braasch I."/>
            <person name="Desvignes T."/>
            <person name="Postlethwait J."/>
            <person name="Bobe J."/>
            <person name="Guiguen Y."/>
            <person name="Dirks R."/>
        </authorList>
    </citation>
    <scope>NUCLEOTIDE SEQUENCE</scope>
    <source>
        <strain evidence="3">Tag_6206</strain>
        <tissue evidence="3">Liver</tissue>
    </source>
</reference>
<evidence type="ECO:0000256" key="1">
    <source>
        <dbReference type="SAM" id="MobiDB-lite"/>
    </source>
</evidence>
<feature type="region of interest" description="Disordered" evidence="1">
    <location>
        <begin position="1822"/>
        <end position="1902"/>
    </location>
</feature>
<feature type="region of interest" description="Disordered" evidence="1">
    <location>
        <begin position="155"/>
        <end position="220"/>
    </location>
</feature>
<name>A0A9D3MK25_ANGAN</name>
<feature type="compositionally biased region" description="Pro residues" evidence="1">
    <location>
        <begin position="1827"/>
        <end position="1838"/>
    </location>
</feature>
<feature type="compositionally biased region" description="Basic and acidic residues" evidence="1">
    <location>
        <begin position="1580"/>
        <end position="1589"/>
    </location>
</feature>
<dbReference type="GO" id="GO:0031267">
    <property type="term" value="F:small GTPase binding"/>
    <property type="evidence" value="ECO:0007669"/>
    <property type="project" value="InterPro"/>
</dbReference>
<feature type="region of interest" description="Disordered" evidence="1">
    <location>
        <begin position="992"/>
        <end position="1013"/>
    </location>
</feature>
<feature type="compositionally biased region" description="Polar residues" evidence="1">
    <location>
        <begin position="746"/>
        <end position="764"/>
    </location>
</feature>
<evidence type="ECO:0000313" key="3">
    <source>
        <dbReference type="EMBL" id="KAG5850369.1"/>
    </source>
</evidence>
<keyword evidence="4" id="KW-1185">Reference proteome</keyword>
<accession>A0A9D3MK25</accession>
<feature type="region of interest" description="Disordered" evidence="1">
    <location>
        <begin position="368"/>
        <end position="391"/>
    </location>
</feature>
<proteinExistence type="predicted"/>
<feature type="region of interest" description="Disordered" evidence="1">
    <location>
        <begin position="408"/>
        <end position="504"/>
    </location>
</feature>
<dbReference type="Gene3D" id="6.10.250.3000">
    <property type="match status" value="1"/>
</dbReference>
<feature type="compositionally biased region" description="Polar residues" evidence="1">
    <location>
        <begin position="708"/>
        <end position="722"/>
    </location>
</feature>
<feature type="compositionally biased region" description="Low complexity" evidence="1">
    <location>
        <begin position="1753"/>
        <end position="1763"/>
    </location>
</feature>
<feature type="compositionally biased region" description="Polar residues" evidence="1">
    <location>
        <begin position="580"/>
        <end position="590"/>
    </location>
</feature>
<feature type="compositionally biased region" description="Acidic residues" evidence="1">
    <location>
        <begin position="1877"/>
        <end position="1889"/>
    </location>
</feature>
<feature type="compositionally biased region" description="Polar residues" evidence="1">
    <location>
        <begin position="889"/>
        <end position="918"/>
    </location>
</feature>
<feature type="compositionally biased region" description="Basic and acidic residues" evidence="1">
    <location>
        <begin position="172"/>
        <end position="186"/>
    </location>
</feature>
<feature type="compositionally biased region" description="Polar residues" evidence="1">
    <location>
        <begin position="205"/>
        <end position="218"/>
    </location>
</feature>
<dbReference type="PROSITE" id="PS50916">
    <property type="entry name" value="RABBD"/>
    <property type="match status" value="1"/>
</dbReference>
<feature type="compositionally biased region" description="Low complexity" evidence="1">
    <location>
        <begin position="1050"/>
        <end position="1071"/>
    </location>
</feature>
<feature type="compositionally biased region" description="Polar residues" evidence="1">
    <location>
        <begin position="1602"/>
        <end position="1616"/>
    </location>
</feature>
<dbReference type="PANTHER" id="PTHR21469:SF4">
    <property type="entry name" value="EXOPHILIN-5"/>
    <property type="match status" value="1"/>
</dbReference>
<gene>
    <name evidence="3" type="ORF">ANANG_G00081650</name>
</gene>
<evidence type="ECO:0000259" key="2">
    <source>
        <dbReference type="PROSITE" id="PS50916"/>
    </source>
</evidence>
<dbReference type="GO" id="GO:0006886">
    <property type="term" value="P:intracellular protein transport"/>
    <property type="evidence" value="ECO:0007669"/>
    <property type="project" value="InterPro"/>
</dbReference>
<feature type="compositionally biased region" description="Polar residues" evidence="1">
    <location>
        <begin position="676"/>
        <end position="688"/>
    </location>
</feature>
<feature type="domain" description="RabBD" evidence="2">
    <location>
        <begin position="7"/>
        <end position="63"/>
    </location>
</feature>
<feature type="compositionally biased region" description="Low complexity" evidence="1">
    <location>
        <begin position="591"/>
        <end position="608"/>
    </location>
</feature>
<dbReference type="InterPro" id="IPR010911">
    <property type="entry name" value="Rab_BD"/>
</dbReference>
<sequence>MSKNDKNLDLNFLSREEADLIRDVLERDRRLKEKEEERIRKLQEARGVRHWLRVGSGQEAKDFQPSVKNQLQQSLSTKIKGKSLSDLTVRPQGLLGKQREEQSGTAALKGSTLRTRISSLFSFKFLQQKAEARQGSIGEGCVFFCRVPPVNTTRPVSEVGEHTKVSCTTTPDKGETPSLEREKFCPGEEEGQLKQTATGKEEPTSLPSKGSTGPCQNNPRHEAAKASVFLTGRNPKSQGNTEVGAPLPLHSHNGVSPFSHGENDSKPPFSVSHHPPTTMLSSALATVLAKPWSGHFRRQKAESGGKEEKELRQEVGDWAHFLKPHRPFTGEALGCPGNNTTTPMFHPLPGSHEQHVQDGDIFPGPDCRGGAPTGSGMALPPTPPKTPCVTSTRSLDYHCYRRVSQAGPPGFLSPRFRDPSSVLSSKPTTSSLLLSFRRLSSTRGSPSTSLPLTNTPPPSPGSSTLPATRSITQERPRPSSGLSRGVSIREGQLPPSPGGTGHRELTDWLDLLNVQSLKHRNTLYSSDWRKHSQLVHDHATPSNTLTSTGNTTTGTNLNLLGYSNTATDSNHNLLSSNNNVTGPSKTPTSTSHSILSPKSTTSSSNATTFGPNHNLNSQGTYNLPHDLLNTYVCKTTLNSPNTPISPNTLHPNKNLSNPNIMNSPNKFNTLESPNTPCTPFSTNTSVRTYTPVRPKSHTTPDTLKGPNTPFSPMTPVSTDTPLNLNTPITYKTLRNPNTPSTPFCTNSSKSTYTPVSPNSHTTPDTLKGPNTPFSPMTPVSTDTHLSPKAPITYNTLRSPNTPCTPFSTNTSISTYTPVSPNSHITPDTLKNPNTPCTPFSTNTSVSTYTHVSTKSHTTPDTLKGPNTPFSPMTPVNTDTHLSPKAPITYNTLRNPNTSNTLFSSNTPRSTYTSLSPNTPIIPDTVKSPNTPCTPFSTNTSISTYTIVSPNSPITPDILKSPNTPFIPMTPVSTDAPLNPNTPITYNTLRNPNTPSTPFSPKTPVSTNTPASPNTPITYNIIRSPNTPFSPKTPVGTNTHITYNTLKGAHTPSSPISPNTPISTDTSISSNTFNRHNSRNILNRYKNLSNRHAGTVDTLVVATINSPNTPISPKHLSSPPYTCSTQNRTEVPRIFSSRTQPVEDRAKANHAVTPSSGLAEGVATGCSDEGKGGPETLRWPISPTRHQSLERTPHTMEGPPIFSSLRTAVPYRRQDLGFPPSPCLSSRDPDQIVTPWRCHLSQGLNPTSRFTFDNARDPLLVKSQTQAPLQNTLTPTLSSAHSLYSRDPELPPSTLSPHHGPWLSDRSWAVPMDTTGDITSPHVSEPVSDMSGMSLPAHDSVSAHLGAQPQSNTNASYKTSQDMSSFVPETSLQPSASSVGALTGMGTDCTLCLSALQHPLCKPQMSPHQSPASTDHFNPSIISIIDSPTNQGSERIGASLKKYAHSLPPPKTCIPAGRCATAVETKPKGIVSKKECDSVVEKLNPALPMKHQSANRSLLMFRSGKSNLSPSVSGKAGELVTPMCDGTSKAVGEGNKGSPKIDQVPSSMEITKHFDDESLTTRKNSNDMQNLVLNVPSQVSEGDRAGEPDKWQSSGVLKPLNLENKTGSSKPRSQQEAQVMYLPTESTQPEPKQDGSWHGLKNGNRNISYQRYATVPGKPSSNEAGWCNLDFNPEDVENENVFYSTATNTKYPRSQRSISFCEPEDARRAISTHGYDPWGQQAIQRESFYSLSPSPSPSPSRVFGLRHGRSFSVSSVHSSRPSGFGRISTGPKLGSSNDLYTMDVDVTSSGPVDLGGNVQQKATRSFSFSLDQDTGLERICAPCQLETPPSPLPSPPESPRPTRRISSSSTTSRTSQDTASPRSRLPSRGYMSSLSAFEESDSETTTDDEYYLSPDRGERETEL</sequence>
<feature type="region of interest" description="Disordered" evidence="1">
    <location>
        <begin position="1048"/>
        <end position="1074"/>
    </location>
</feature>
<feature type="region of interest" description="Disordered" evidence="1">
    <location>
        <begin position="1138"/>
        <end position="1160"/>
    </location>
</feature>